<dbReference type="Gene3D" id="1.10.443.10">
    <property type="entry name" value="Intergrase catalytic core"/>
    <property type="match status" value="1"/>
</dbReference>
<dbReference type="InterPro" id="IPR038488">
    <property type="entry name" value="Integrase_DNA-bd_sf"/>
</dbReference>
<evidence type="ECO:0000256" key="3">
    <source>
        <dbReference type="ARBA" id="ARBA00023125"/>
    </source>
</evidence>
<dbReference type="PROSITE" id="PS51898">
    <property type="entry name" value="TYR_RECOMBINASE"/>
    <property type="match status" value="1"/>
</dbReference>
<dbReference type="GO" id="GO:0003677">
    <property type="term" value="F:DNA binding"/>
    <property type="evidence" value="ECO:0007669"/>
    <property type="project" value="UniProtKB-KW"/>
</dbReference>
<dbReference type="AlphaFoldDB" id="A0A1D8A3E1"/>
<evidence type="ECO:0000256" key="1">
    <source>
        <dbReference type="ARBA" id="ARBA00008857"/>
    </source>
</evidence>
<dbReference type="InterPro" id="IPR050808">
    <property type="entry name" value="Phage_Integrase"/>
</dbReference>
<dbReference type="KEGG" id="nre:BES08_07355"/>
<organism evidence="6 7">
    <name type="scientific">Novosphingobium resinovorum</name>
    <dbReference type="NCBI Taxonomy" id="158500"/>
    <lineage>
        <taxon>Bacteria</taxon>
        <taxon>Pseudomonadati</taxon>
        <taxon>Pseudomonadota</taxon>
        <taxon>Alphaproteobacteria</taxon>
        <taxon>Sphingomonadales</taxon>
        <taxon>Sphingomonadaceae</taxon>
        <taxon>Novosphingobium</taxon>
    </lineage>
</organism>
<dbReference type="EMBL" id="CP017075">
    <property type="protein sequence ID" value="AOR76586.1"/>
    <property type="molecule type" value="Genomic_DNA"/>
</dbReference>
<dbReference type="InterPro" id="IPR013762">
    <property type="entry name" value="Integrase-like_cat_sf"/>
</dbReference>
<gene>
    <name evidence="6" type="ORF">BES08_07355</name>
</gene>
<dbReference type="InterPro" id="IPR011010">
    <property type="entry name" value="DNA_brk_join_enz"/>
</dbReference>
<dbReference type="GO" id="GO:0006310">
    <property type="term" value="P:DNA recombination"/>
    <property type="evidence" value="ECO:0007669"/>
    <property type="project" value="UniProtKB-KW"/>
</dbReference>
<reference evidence="7" key="1">
    <citation type="journal article" date="2017" name="J. Biotechnol.">
        <title>Complete genome sequence of Novosphingobium resinovorum SA1, a versatile xenobiotic-degrading bacterium capable of utilizing sulfanilic acid.</title>
        <authorList>
            <person name="Hegedus B."/>
            <person name="Kos P.B."/>
            <person name="Balint B."/>
            <person name="Maroti G."/>
            <person name="Gan H.M."/>
            <person name="Perei K."/>
            <person name="Rakhely G."/>
        </authorList>
    </citation>
    <scope>NUCLEOTIDE SEQUENCE [LARGE SCALE GENOMIC DNA]</scope>
    <source>
        <strain evidence="7">SA1</strain>
    </source>
</reference>
<dbReference type="Pfam" id="PF00589">
    <property type="entry name" value="Phage_integrase"/>
    <property type="match status" value="1"/>
</dbReference>
<proteinExistence type="inferred from homology"/>
<dbReference type="Gene3D" id="1.10.150.130">
    <property type="match status" value="1"/>
</dbReference>
<dbReference type="PANTHER" id="PTHR30629">
    <property type="entry name" value="PROPHAGE INTEGRASE"/>
    <property type="match status" value="1"/>
</dbReference>
<comment type="similarity">
    <text evidence="1">Belongs to the 'phage' integrase family.</text>
</comment>
<dbReference type="Pfam" id="PF13356">
    <property type="entry name" value="Arm-DNA-bind_3"/>
    <property type="match status" value="1"/>
</dbReference>
<keyword evidence="2" id="KW-0229">DNA integration</keyword>
<dbReference type="CDD" id="cd00801">
    <property type="entry name" value="INT_P4_C"/>
    <property type="match status" value="1"/>
</dbReference>
<evidence type="ECO:0000313" key="7">
    <source>
        <dbReference type="Proteomes" id="UP000094626"/>
    </source>
</evidence>
<dbReference type="GO" id="GO:0015074">
    <property type="term" value="P:DNA integration"/>
    <property type="evidence" value="ECO:0007669"/>
    <property type="project" value="UniProtKB-KW"/>
</dbReference>
<dbReference type="Pfam" id="PF22022">
    <property type="entry name" value="Phage_int_M"/>
    <property type="match status" value="1"/>
</dbReference>
<protein>
    <recommendedName>
        <fullName evidence="5">Tyr recombinase domain-containing protein</fullName>
    </recommendedName>
</protein>
<dbReference type="OrthoDB" id="7388552at2"/>
<evidence type="ECO:0000256" key="2">
    <source>
        <dbReference type="ARBA" id="ARBA00022908"/>
    </source>
</evidence>
<keyword evidence="4" id="KW-0233">DNA recombination</keyword>
<evidence type="ECO:0000313" key="6">
    <source>
        <dbReference type="EMBL" id="AOR76586.1"/>
    </source>
</evidence>
<keyword evidence="7" id="KW-1185">Reference proteome</keyword>
<dbReference type="InterPro" id="IPR002104">
    <property type="entry name" value="Integrase_catalytic"/>
</dbReference>
<keyword evidence="3" id="KW-0238">DNA-binding</keyword>
<dbReference type="InterPro" id="IPR010998">
    <property type="entry name" value="Integrase_recombinase_N"/>
</dbReference>
<dbReference type="Gene3D" id="3.30.160.390">
    <property type="entry name" value="Integrase, DNA-binding domain"/>
    <property type="match status" value="1"/>
</dbReference>
<sequence>MPISDTTCRNAKPRDKAYKLTDSEGLHLLVQTNGSRLWRLAYRFDGKQKTLSLGPYPSVSLAKARELRQEARTQLHLGHDPAEVRKQEVVESSQTFHSVSREWLGLWQVGKDAAHILRVENRLKKDVYPIFGNRHVAGIRAPEILEMLRKVEDRGALDIARRLRQTCDQIFRYAKASGLVENNPASADLLEAMKPKAKVTHMPSLADDELPEFLQRLDRYDGDVLTKDAIWFTLLTWVRTSETRFAEWSEIEGLGGEAPLWRIPAPRMKMGREHLVPLSAAAADVLSRLPRSSRYIFPGLKGKAMSENTMLYGIYRMGYHSRATIHGFRGTASTIANEAGWNKDWVERQLAHVEENKIRGAYNSAEWLPGRRDMMNWWAKLLATRRSQAVDDSLQSAVEDEFSQLLG</sequence>
<dbReference type="PANTHER" id="PTHR30629:SF2">
    <property type="entry name" value="PROPHAGE INTEGRASE INTS-RELATED"/>
    <property type="match status" value="1"/>
</dbReference>
<dbReference type="SUPFAM" id="SSF56349">
    <property type="entry name" value="DNA breaking-rejoining enzymes"/>
    <property type="match status" value="1"/>
</dbReference>
<dbReference type="InterPro" id="IPR025166">
    <property type="entry name" value="Integrase_DNA_bind_dom"/>
</dbReference>
<feature type="domain" description="Tyr recombinase" evidence="5">
    <location>
        <begin position="200"/>
        <end position="379"/>
    </location>
</feature>
<dbReference type="Proteomes" id="UP000094626">
    <property type="component" value="Chromosome"/>
</dbReference>
<evidence type="ECO:0000259" key="5">
    <source>
        <dbReference type="PROSITE" id="PS51898"/>
    </source>
</evidence>
<dbReference type="InterPro" id="IPR053876">
    <property type="entry name" value="Phage_int_M"/>
</dbReference>
<accession>A0A1D8A3E1</accession>
<name>A0A1D8A3E1_9SPHN</name>
<evidence type="ECO:0000256" key="4">
    <source>
        <dbReference type="ARBA" id="ARBA00023172"/>
    </source>
</evidence>
<dbReference type="RefSeq" id="WP_069707997.1">
    <property type="nucleotide sequence ID" value="NZ_CP017075.1"/>
</dbReference>